<comment type="caution">
    <text evidence="2">The sequence shown here is derived from an EMBL/GenBank/DDBJ whole genome shotgun (WGS) entry which is preliminary data.</text>
</comment>
<evidence type="ECO:0000256" key="1">
    <source>
        <dbReference type="SAM" id="MobiDB-lite"/>
    </source>
</evidence>
<sequence>MSHSDRESKVADLRHGVPESGLDEAIEALVRHCLRSNNNPRPTDEDADADPEDDASAWLPHLTQSSSAFLSSLFALLAHHTPARPQVMQDRLNAIDWRVVLDILVACGSVDTECVLFYSEHFAIYSPYNDPAPTRLEARAAAKSRTDAALDEADDTIFVAVRPSKRLPKRVLGDVDSDTLDD</sequence>
<dbReference type="Proteomes" id="UP000620124">
    <property type="component" value="Unassembled WGS sequence"/>
</dbReference>
<protein>
    <submittedName>
        <fullName evidence="2">Uncharacterized protein</fullName>
    </submittedName>
</protein>
<dbReference type="EMBL" id="JACAZI010000016">
    <property type="protein sequence ID" value="KAF7343421.1"/>
    <property type="molecule type" value="Genomic_DNA"/>
</dbReference>
<gene>
    <name evidence="2" type="ORF">MVEN_01774700</name>
</gene>
<keyword evidence="3" id="KW-1185">Reference proteome</keyword>
<organism evidence="2 3">
    <name type="scientific">Mycena venus</name>
    <dbReference type="NCBI Taxonomy" id="2733690"/>
    <lineage>
        <taxon>Eukaryota</taxon>
        <taxon>Fungi</taxon>
        <taxon>Dikarya</taxon>
        <taxon>Basidiomycota</taxon>
        <taxon>Agaricomycotina</taxon>
        <taxon>Agaricomycetes</taxon>
        <taxon>Agaricomycetidae</taxon>
        <taxon>Agaricales</taxon>
        <taxon>Marasmiineae</taxon>
        <taxon>Mycenaceae</taxon>
        <taxon>Mycena</taxon>
    </lineage>
</organism>
<feature type="compositionally biased region" description="Acidic residues" evidence="1">
    <location>
        <begin position="45"/>
        <end position="55"/>
    </location>
</feature>
<evidence type="ECO:0000313" key="2">
    <source>
        <dbReference type="EMBL" id="KAF7343421.1"/>
    </source>
</evidence>
<name>A0A8H7CPD7_9AGAR</name>
<dbReference type="AlphaFoldDB" id="A0A8H7CPD7"/>
<proteinExistence type="predicted"/>
<feature type="region of interest" description="Disordered" evidence="1">
    <location>
        <begin position="33"/>
        <end position="55"/>
    </location>
</feature>
<dbReference type="OrthoDB" id="3260379at2759"/>
<accession>A0A8H7CPD7</accession>
<evidence type="ECO:0000313" key="3">
    <source>
        <dbReference type="Proteomes" id="UP000620124"/>
    </source>
</evidence>
<reference evidence="2" key="1">
    <citation type="submission" date="2020-05" db="EMBL/GenBank/DDBJ databases">
        <title>Mycena genomes resolve the evolution of fungal bioluminescence.</title>
        <authorList>
            <person name="Tsai I.J."/>
        </authorList>
    </citation>
    <scope>NUCLEOTIDE SEQUENCE</scope>
    <source>
        <strain evidence="2">CCC161011</strain>
    </source>
</reference>